<proteinExistence type="predicted"/>
<keyword evidence="4" id="KW-1185">Reference proteome</keyword>
<evidence type="ECO:0000259" key="2">
    <source>
        <dbReference type="Pfam" id="PF00089"/>
    </source>
</evidence>
<dbReference type="GO" id="GO:0006508">
    <property type="term" value="P:proteolysis"/>
    <property type="evidence" value="ECO:0007669"/>
    <property type="project" value="InterPro"/>
</dbReference>
<dbReference type="Proteomes" id="UP000298663">
    <property type="component" value="Unassembled WGS sequence"/>
</dbReference>
<dbReference type="SUPFAM" id="SSF50494">
    <property type="entry name" value="Trypsin-like serine proteases"/>
    <property type="match status" value="1"/>
</dbReference>
<protein>
    <recommendedName>
        <fullName evidence="2">Peptidase S1 domain-containing protein</fullName>
    </recommendedName>
</protein>
<dbReference type="Pfam" id="PF00089">
    <property type="entry name" value="Trypsin"/>
    <property type="match status" value="1"/>
</dbReference>
<evidence type="ECO:0000256" key="1">
    <source>
        <dbReference type="SAM" id="SignalP"/>
    </source>
</evidence>
<dbReference type="AlphaFoldDB" id="A0A4U5LPF8"/>
<feature type="signal peptide" evidence="1">
    <location>
        <begin position="1"/>
        <end position="16"/>
    </location>
</feature>
<feature type="chain" id="PRO_5020305257" description="Peptidase S1 domain-containing protein" evidence="1">
    <location>
        <begin position="17"/>
        <end position="122"/>
    </location>
</feature>
<keyword evidence="1" id="KW-0732">Signal</keyword>
<dbReference type="GO" id="GO:0004252">
    <property type="term" value="F:serine-type endopeptidase activity"/>
    <property type="evidence" value="ECO:0007669"/>
    <property type="project" value="InterPro"/>
</dbReference>
<sequence length="122" mass="13527">MCLLPLLAALLAVILAAPKGHSRLRSHFLVSPISIERDDNSMVAEGQQAEICGFERIIPENATATNGYINYSEKLLEAEIPLVDFGYCKNYWKNNEVHAKETQICAGADVKGFGYVRRQVSN</sequence>
<organism evidence="3 4">
    <name type="scientific">Steinernema carpocapsae</name>
    <name type="common">Entomopathogenic nematode</name>
    <dbReference type="NCBI Taxonomy" id="34508"/>
    <lineage>
        <taxon>Eukaryota</taxon>
        <taxon>Metazoa</taxon>
        <taxon>Ecdysozoa</taxon>
        <taxon>Nematoda</taxon>
        <taxon>Chromadorea</taxon>
        <taxon>Rhabditida</taxon>
        <taxon>Tylenchina</taxon>
        <taxon>Panagrolaimomorpha</taxon>
        <taxon>Strongyloidoidea</taxon>
        <taxon>Steinernematidae</taxon>
        <taxon>Steinernema</taxon>
    </lineage>
</organism>
<reference evidence="3 4" key="2">
    <citation type="journal article" date="2019" name="G3 (Bethesda)">
        <title>Hybrid Assembly of the Genome of the Entomopathogenic Nematode Steinernema carpocapsae Identifies the X-Chromosome.</title>
        <authorList>
            <person name="Serra L."/>
            <person name="Macchietto M."/>
            <person name="Macias-Munoz A."/>
            <person name="McGill C.J."/>
            <person name="Rodriguez I.M."/>
            <person name="Rodriguez B."/>
            <person name="Murad R."/>
            <person name="Mortazavi A."/>
        </authorList>
    </citation>
    <scope>NUCLEOTIDE SEQUENCE [LARGE SCALE GENOMIC DNA]</scope>
    <source>
        <strain evidence="3 4">ALL</strain>
    </source>
</reference>
<feature type="domain" description="Peptidase S1" evidence="2">
    <location>
        <begin position="29"/>
        <end position="109"/>
    </location>
</feature>
<dbReference type="InterPro" id="IPR001254">
    <property type="entry name" value="Trypsin_dom"/>
</dbReference>
<evidence type="ECO:0000313" key="4">
    <source>
        <dbReference type="Proteomes" id="UP000298663"/>
    </source>
</evidence>
<name>A0A4U5LPF8_STECR</name>
<reference evidence="3 4" key="1">
    <citation type="journal article" date="2015" name="Genome Biol.">
        <title>Comparative genomics of Steinernema reveals deeply conserved gene regulatory networks.</title>
        <authorList>
            <person name="Dillman A.R."/>
            <person name="Macchietto M."/>
            <person name="Porter C.F."/>
            <person name="Rogers A."/>
            <person name="Williams B."/>
            <person name="Antoshechkin I."/>
            <person name="Lee M.M."/>
            <person name="Goodwin Z."/>
            <person name="Lu X."/>
            <person name="Lewis E.E."/>
            <person name="Goodrich-Blair H."/>
            <person name="Stock S.P."/>
            <person name="Adams B.J."/>
            <person name="Sternberg P.W."/>
            <person name="Mortazavi A."/>
        </authorList>
    </citation>
    <scope>NUCLEOTIDE SEQUENCE [LARGE SCALE GENOMIC DNA]</scope>
    <source>
        <strain evidence="3 4">ALL</strain>
    </source>
</reference>
<evidence type="ECO:0000313" key="3">
    <source>
        <dbReference type="EMBL" id="TKR57789.1"/>
    </source>
</evidence>
<comment type="caution">
    <text evidence="3">The sequence shown here is derived from an EMBL/GenBank/DDBJ whole genome shotgun (WGS) entry which is preliminary data.</text>
</comment>
<dbReference type="Gene3D" id="2.40.10.10">
    <property type="entry name" value="Trypsin-like serine proteases"/>
    <property type="match status" value="1"/>
</dbReference>
<accession>A0A4U5LPF8</accession>
<gene>
    <name evidence="3" type="ORF">L596_030442</name>
</gene>
<dbReference type="InterPro" id="IPR043504">
    <property type="entry name" value="Peptidase_S1_PA_chymotrypsin"/>
</dbReference>
<dbReference type="InterPro" id="IPR009003">
    <property type="entry name" value="Peptidase_S1_PA"/>
</dbReference>
<dbReference type="EMBL" id="AZBU02000014">
    <property type="protein sequence ID" value="TKR57789.1"/>
    <property type="molecule type" value="Genomic_DNA"/>
</dbReference>